<accession>A0A2S9XUC5</accession>
<gene>
    <name evidence="1" type="ORF">ENSA7_72940</name>
</gene>
<dbReference type="OrthoDB" id="5498708at2"/>
<organism evidence="1 2">
    <name type="scientific">Enhygromyxa salina</name>
    <dbReference type="NCBI Taxonomy" id="215803"/>
    <lineage>
        <taxon>Bacteria</taxon>
        <taxon>Pseudomonadati</taxon>
        <taxon>Myxococcota</taxon>
        <taxon>Polyangia</taxon>
        <taxon>Nannocystales</taxon>
        <taxon>Nannocystaceae</taxon>
        <taxon>Enhygromyxa</taxon>
    </lineage>
</organism>
<dbReference type="InterPro" id="IPR027417">
    <property type="entry name" value="P-loop_NTPase"/>
</dbReference>
<dbReference type="SUPFAM" id="SSF52540">
    <property type="entry name" value="P-loop containing nucleoside triphosphate hydrolases"/>
    <property type="match status" value="1"/>
</dbReference>
<name>A0A2S9XUC5_9BACT</name>
<dbReference type="EMBL" id="PVNL01000135">
    <property type="protein sequence ID" value="PRP96479.1"/>
    <property type="molecule type" value="Genomic_DNA"/>
</dbReference>
<protein>
    <recommendedName>
        <fullName evidence="3">Sulfotransferase domain-containing protein</fullName>
    </recommendedName>
</protein>
<evidence type="ECO:0008006" key="3">
    <source>
        <dbReference type="Google" id="ProtNLM"/>
    </source>
</evidence>
<evidence type="ECO:0000313" key="2">
    <source>
        <dbReference type="Proteomes" id="UP000238823"/>
    </source>
</evidence>
<proteinExistence type="predicted"/>
<dbReference type="Gene3D" id="3.40.50.300">
    <property type="entry name" value="P-loop containing nucleotide triphosphate hydrolases"/>
    <property type="match status" value="1"/>
</dbReference>
<evidence type="ECO:0000313" key="1">
    <source>
        <dbReference type="EMBL" id="PRP96479.1"/>
    </source>
</evidence>
<dbReference type="Proteomes" id="UP000238823">
    <property type="component" value="Unassembled WGS sequence"/>
</dbReference>
<comment type="caution">
    <text evidence="1">The sequence shown here is derived from an EMBL/GenBank/DDBJ whole genome shotgun (WGS) entry which is preliminary data.</text>
</comment>
<sequence>MLIVTGTPRSGTSMWMQILVAAGFEAIGEAFPGDWRALLASANPDGFWESQLLGGIYYRTNPHPLTGAFLFPDQTNFHAVKIMVPGLVRSDLAYVDRVIGTVREWRQFAVSRTRLRELHREQAGLESHEAILRHELPPALEWWVDNFGLLRDIATRRYAAHVCSYQSLLEDPDKAIAEVLSWLGRGDQARAVEVVRPERQTVQACPPTPADPQVDAEDIEVFDELYDHIHRGRALGAAFLATLNDTDARLRPRLLAHEARARVAAAQEMLAEIDRPKLS</sequence>
<dbReference type="AlphaFoldDB" id="A0A2S9XUC5"/>
<reference evidence="1 2" key="1">
    <citation type="submission" date="2018-03" db="EMBL/GenBank/DDBJ databases">
        <title>Draft Genome Sequences of the Obligatory Marine Myxobacteria Enhygromyxa salina SWB007.</title>
        <authorList>
            <person name="Poehlein A."/>
            <person name="Moghaddam J.A."/>
            <person name="Harms H."/>
            <person name="Alanjari M."/>
            <person name="Koenig G.M."/>
            <person name="Daniel R."/>
            <person name="Schaeberle T.F."/>
        </authorList>
    </citation>
    <scope>NUCLEOTIDE SEQUENCE [LARGE SCALE GENOMIC DNA]</scope>
    <source>
        <strain evidence="1 2">SWB007</strain>
    </source>
</reference>
<dbReference type="RefSeq" id="WP_106094064.1">
    <property type="nucleotide sequence ID" value="NZ_PVNL01000135.1"/>
</dbReference>